<comment type="catalytic activity">
    <reaction evidence="10">
        <text>iminosuccinate + dihydroxyacetone phosphate = quinolinate + phosphate + 2 H2O + H(+)</text>
        <dbReference type="Rhea" id="RHEA:25888"/>
        <dbReference type="ChEBI" id="CHEBI:15377"/>
        <dbReference type="ChEBI" id="CHEBI:15378"/>
        <dbReference type="ChEBI" id="CHEBI:29959"/>
        <dbReference type="ChEBI" id="CHEBI:43474"/>
        <dbReference type="ChEBI" id="CHEBI:57642"/>
        <dbReference type="ChEBI" id="CHEBI:77875"/>
        <dbReference type="EC" id="2.5.1.72"/>
    </reaction>
</comment>
<dbReference type="InterPro" id="IPR003473">
    <property type="entry name" value="NadA"/>
</dbReference>
<evidence type="ECO:0000256" key="9">
    <source>
        <dbReference type="ARBA" id="ARBA00023014"/>
    </source>
</evidence>
<dbReference type="AlphaFoldDB" id="A0A1I7G845"/>
<comment type="subcellular location">
    <subcellularLocation>
        <location evidence="10">Cytoplasm</location>
    </subcellularLocation>
</comment>
<dbReference type="RefSeq" id="WP_074949409.1">
    <property type="nucleotide sequence ID" value="NZ_FPBV01000002.1"/>
</dbReference>
<feature type="binding site" evidence="10">
    <location>
        <position position="136"/>
    </location>
    <ligand>
        <name>iminosuccinate</name>
        <dbReference type="ChEBI" id="CHEBI:77875"/>
    </ligand>
</feature>
<evidence type="ECO:0000256" key="1">
    <source>
        <dbReference type="ARBA" id="ARBA00005065"/>
    </source>
</evidence>
<dbReference type="GO" id="GO:0005737">
    <property type="term" value="C:cytoplasm"/>
    <property type="evidence" value="ECO:0007669"/>
    <property type="project" value="UniProtKB-SubCell"/>
</dbReference>
<dbReference type="NCBIfam" id="NF006879">
    <property type="entry name" value="PRK09375.1-4"/>
    <property type="match status" value="1"/>
</dbReference>
<evidence type="ECO:0000256" key="4">
    <source>
        <dbReference type="ARBA" id="ARBA00022490"/>
    </source>
</evidence>
<proteinExistence type="inferred from homology"/>
<keyword evidence="7 10" id="KW-0479">Metal-binding</keyword>
<dbReference type="InterPro" id="IPR023066">
    <property type="entry name" value="Quinolinate_synth_type2"/>
</dbReference>
<evidence type="ECO:0000256" key="10">
    <source>
        <dbReference type="HAMAP-Rule" id="MF_00568"/>
    </source>
</evidence>
<dbReference type="Pfam" id="PF02445">
    <property type="entry name" value="NadA"/>
    <property type="match status" value="1"/>
</dbReference>
<evidence type="ECO:0000256" key="6">
    <source>
        <dbReference type="ARBA" id="ARBA00022679"/>
    </source>
</evidence>
<dbReference type="HAMAP" id="MF_00568">
    <property type="entry name" value="NadA_type2"/>
    <property type="match status" value="1"/>
</dbReference>
<evidence type="ECO:0000256" key="2">
    <source>
        <dbReference type="ARBA" id="ARBA00012669"/>
    </source>
</evidence>
<evidence type="ECO:0000256" key="5">
    <source>
        <dbReference type="ARBA" id="ARBA00022642"/>
    </source>
</evidence>
<dbReference type="NCBIfam" id="TIGR00550">
    <property type="entry name" value="nadA"/>
    <property type="match status" value="1"/>
</dbReference>
<dbReference type="OrthoDB" id="9801204at2"/>
<dbReference type="NCBIfam" id="NF006878">
    <property type="entry name" value="PRK09375.1-2"/>
    <property type="match status" value="1"/>
</dbReference>
<dbReference type="FunFam" id="3.40.50.10800:FF:000007">
    <property type="entry name" value="Quinolinate synthase A"/>
    <property type="match status" value="1"/>
</dbReference>
<evidence type="ECO:0000256" key="8">
    <source>
        <dbReference type="ARBA" id="ARBA00023004"/>
    </source>
</evidence>
<keyword evidence="12" id="KW-1185">Reference proteome</keyword>
<feature type="binding site" evidence="10">
    <location>
        <begin position="119"/>
        <end position="121"/>
    </location>
    <ligand>
        <name>iminosuccinate</name>
        <dbReference type="ChEBI" id="CHEBI:77875"/>
    </ligand>
</feature>
<comment type="similarity">
    <text evidence="10">Belongs to the quinolinate synthase family. Type 2 subfamily.</text>
</comment>
<reference evidence="12" key="1">
    <citation type="submission" date="2016-10" db="EMBL/GenBank/DDBJ databases">
        <authorList>
            <person name="Varghese N."/>
        </authorList>
    </citation>
    <scope>NUCLEOTIDE SEQUENCE [LARGE SCALE GENOMIC DNA]</scope>
    <source>
        <strain evidence="12">DSM 17980</strain>
    </source>
</reference>
<comment type="pathway">
    <text evidence="1 10">Cofactor biosynthesis; NAD(+) biosynthesis; quinolinate from iminoaspartate: step 1/1.</text>
</comment>
<evidence type="ECO:0000313" key="12">
    <source>
        <dbReference type="Proteomes" id="UP000183508"/>
    </source>
</evidence>
<feature type="binding site" evidence="10">
    <location>
        <position position="93"/>
    </location>
    <ligand>
        <name>[4Fe-4S] cluster</name>
        <dbReference type="ChEBI" id="CHEBI:49883"/>
    </ligand>
</feature>
<dbReference type="GO" id="GO:0034628">
    <property type="term" value="P:'de novo' NAD+ biosynthetic process from L-aspartate"/>
    <property type="evidence" value="ECO:0007669"/>
    <property type="project" value="TreeGrafter"/>
</dbReference>
<gene>
    <name evidence="10" type="primary">nadA</name>
    <name evidence="11" type="ORF">SAMN05421543_10258</name>
</gene>
<organism evidence="11 12">
    <name type="scientific">Alicyclobacillus macrosporangiidus</name>
    <dbReference type="NCBI Taxonomy" id="392015"/>
    <lineage>
        <taxon>Bacteria</taxon>
        <taxon>Bacillati</taxon>
        <taxon>Bacillota</taxon>
        <taxon>Bacilli</taxon>
        <taxon>Bacillales</taxon>
        <taxon>Alicyclobacillaceae</taxon>
        <taxon>Alicyclobacillus</taxon>
    </lineage>
</organism>
<feature type="binding site" evidence="10">
    <location>
        <position position="279"/>
    </location>
    <ligand>
        <name>[4Fe-4S] cluster</name>
        <dbReference type="ChEBI" id="CHEBI:49883"/>
    </ligand>
</feature>
<dbReference type="EMBL" id="FPBV01000002">
    <property type="protein sequence ID" value="SFU44598.1"/>
    <property type="molecule type" value="Genomic_DNA"/>
</dbReference>
<feature type="binding site" evidence="10">
    <location>
        <begin position="206"/>
        <end position="208"/>
    </location>
    <ligand>
        <name>iminosuccinate</name>
        <dbReference type="ChEBI" id="CHEBI:77875"/>
    </ligand>
</feature>
<keyword evidence="8 10" id="KW-0408">Iron</keyword>
<sequence>MAVRMADGPAAGLTEEIHRLKREKNAVILAHNYQRPEVQELADVLGDSLALARAAAKTDADVIVFCGVHFMAETAAMLNPEKTVLLPDLEAGCSLADSITADQLRAWKAEHPGAVVVAYVNTSAEVKAESDYCCTSSNAIEVVRSIPEDREILFLPDMFLGAYVQRVTGRRNMHIWMGECHVHAGIQPSQVKTVLREHPRAELLVHPECGCSTSSVYLAAEGVLPADRTKILSTGGMLKHASSSEAEEFIVATETGILYQMQKRNPGKRFVAANPDAICPFMKRITLDKVRDALRENRYVITVPEDIASRARLAIERMVAIG</sequence>
<feature type="binding site" evidence="10">
    <location>
        <position position="234"/>
    </location>
    <ligand>
        <name>iminosuccinate</name>
        <dbReference type="ChEBI" id="CHEBI:77875"/>
    </ligand>
</feature>
<dbReference type="Proteomes" id="UP000183508">
    <property type="component" value="Unassembled WGS sequence"/>
</dbReference>
<comment type="cofactor">
    <cofactor evidence="10">
        <name>[4Fe-4S] cluster</name>
        <dbReference type="ChEBI" id="CHEBI:49883"/>
    </cofactor>
    <text evidence="10">Binds 1 [4Fe-4S] cluster per subunit.</text>
</comment>
<evidence type="ECO:0000256" key="3">
    <source>
        <dbReference type="ARBA" id="ARBA00022485"/>
    </source>
</evidence>
<dbReference type="GO" id="GO:0046872">
    <property type="term" value="F:metal ion binding"/>
    <property type="evidence" value="ECO:0007669"/>
    <property type="project" value="UniProtKB-KW"/>
</dbReference>
<comment type="function">
    <text evidence="10">Catalyzes the condensation of iminoaspartate with dihydroxyacetone phosphate to form quinolinate.</text>
</comment>
<dbReference type="Gene3D" id="3.40.50.10800">
    <property type="entry name" value="NadA-like"/>
    <property type="match status" value="3"/>
</dbReference>
<feature type="binding site" evidence="10">
    <location>
        <position position="31"/>
    </location>
    <ligand>
        <name>iminosuccinate</name>
        <dbReference type="ChEBI" id="CHEBI:77875"/>
    </ligand>
</feature>
<feature type="binding site" evidence="10">
    <location>
        <position position="48"/>
    </location>
    <ligand>
        <name>iminosuccinate</name>
        <dbReference type="ChEBI" id="CHEBI:77875"/>
    </ligand>
</feature>
<dbReference type="STRING" id="392015.SAMN05421543_10258"/>
<keyword evidence="9 10" id="KW-0411">Iron-sulfur</keyword>
<keyword evidence="6 10" id="KW-0808">Transferase</keyword>
<keyword evidence="3 10" id="KW-0004">4Fe-4S</keyword>
<feature type="binding site" evidence="10">
    <location>
        <position position="180"/>
    </location>
    <ligand>
        <name>[4Fe-4S] cluster</name>
        <dbReference type="ChEBI" id="CHEBI:49883"/>
    </ligand>
</feature>
<dbReference type="EC" id="2.5.1.72" evidence="2 10"/>
<evidence type="ECO:0000256" key="7">
    <source>
        <dbReference type="ARBA" id="ARBA00022723"/>
    </source>
</evidence>
<dbReference type="SUPFAM" id="SSF142754">
    <property type="entry name" value="NadA-like"/>
    <property type="match status" value="1"/>
</dbReference>
<keyword evidence="5 10" id="KW-0662">Pyridine nucleotide biosynthesis</keyword>
<dbReference type="PANTHER" id="PTHR30573">
    <property type="entry name" value="QUINOLINATE SYNTHETASE A"/>
    <property type="match status" value="1"/>
</dbReference>
<dbReference type="GO" id="GO:0051539">
    <property type="term" value="F:4 iron, 4 sulfur cluster binding"/>
    <property type="evidence" value="ECO:0007669"/>
    <property type="project" value="UniProtKB-KW"/>
</dbReference>
<protein>
    <recommendedName>
        <fullName evidence="2 10">Quinolinate synthase</fullName>
        <ecNumber evidence="2 10">2.5.1.72</ecNumber>
    </recommendedName>
</protein>
<name>A0A1I7G845_9BACL</name>
<keyword evidence="4 10" id="KW-0963">Cytoplasm</keyword>
<dbReference type="InterPro" id="IPR036094">
    <property type="entry name" value="NadA_sf"/>
</dbReference>
<evidence type="ECO:0000313" key="11">
    <source>
        <dbReference type="EMBL" id="SFU44598.1"/>
    </source>
</evidence>
<dbReference type="eggNOG" id="COG0379">
    <property type="taxonomic scope" value="Bacteria"/>
</dbReference>
<accession>A0A1I7G845</accession>
<dbReference type="UniPathway" id="UPA00253">
    <property type="reaction ID" value="UER00327"/>
</dbReference>
<dbReference type="GO" id="GO:0008987">
    <property type="term" value="F:quinolinate synthetase A activity"/>
    <property type="evidence" value="ECO:0007669"/>
    <property type="project" value="UniProtKB-UniRule"/>
</dbReference>
<dbReference type="PANTHER" id="PTHR30573:SF0">
    <property type="entry name" value="QUINOLINATE SYNTHASE, CHLOROPLASTIC"/>
    <property type="match status" value="1"/>
</dbReference>